<evidence type="ECO:0000256" key="1">
    <source>
        <dbReference type="ARBA" id="ARBA00011900"/>
    </source>
</evidence>
<protein>
    <recommendedName>
        <fullName evidence="1">site-specific DNA-methyltransferase (adenine-specific)</fullName>
        <ecNumber evidence="1">2.1.1.72</ecNumber>
    </recommendedName>
</protein>
<organism evidence="9 10">
    <name type="scientific">Kouleothrix aurantiaca</name>
    <dbReference type="NCBI Taxonomy" id="186479"/>
    <lineage>
        <taxon>Bacteria</taxon>
        <taxon>Bacillati</taxon>
        <taxon>Chloroflexota</taxon>
        <taxon>Chloroflexia</taxon>
        <taxon>Chloroflexales</taxon>
        <taxon>Roseiflexineae</taxon>
        <taxon>Roseiflexaceae</taxon>
        <taxon>Kouleothrix</taxon>
    </lineage>
</organism>
<dbReference type="GO" id="GO:0009307">
    <property type="term" value="P:DNA restriction-modification system"/>
    <property type="evidence" value="ECO:0007669"/>
    <property type="project" value="UniProtKB-KW"/>
</dbReference>
<dbReference type="SUPFAM" id="SSF53335">
    <property type="entry name" value="S-adenosyl-L-methionine-dependent methyltransferases"/>
    <property type="match status" value="1"/>
</dbReference>
<dbReference type="CDD" id="cd02440">
    <property type="entry name" value="AdoMet_MTases"/>
    <property type="match status" value="1"/>
</dbReference>
<evidence type="ECO:0000256" key="5">
    <source>
        <dbReference type="ARBA" id="ARBA00022747"/>
    </source>
</evidence>
<evidence type="ECO:0000256" key="3">
    <source>
        <dbReference type="ARBA" id="ARBA00022679"/>
    </source>
</evidence>
<gene>
    <name evidence="9" type="ORF">SE17_16885</name>
</gene>
<keyword evidence="5" id="KW-0680">Restriction system</keyword>
<dbReference type="InterPro" id="IPR022749">
    <property type="entry name" value="D12N6_MeTrfase_N"/>
</dbReference>
<comment type="caution">
    <text evidence="9">The sequence shown here is derived from an EMBL/GenBank/DDBJ whole genome shotgun (WGS) entry which is preliminary data.</text>
</comment>
<keyword evidence="4" id="KW-0949">S-adenosyl-L-methionine</keyword>
<accession>A0A0P9D9K9</accession>
<sequence>MTDHHQLSNFIWQIADLLRGPYRPPQYERVMLPLTVLRRFDCVLAATKPQVLTEYKRLEGKASGNALDARLNKIAGQRFHNHSELDFQRLKADPEHISQHVQSYIKDFSGNVNQIFERFEFTTEIERMADANILYLVISKFGDVDLHPDRVDNIQMGLVFEDLIRRFNEAANETAGDHFTPREVIRLMVDILFAPDDEVLTTAGKVFKLLDPTCGTGGMLSEAQNYLREMHLDNKLWVFGQDFNPRSYAIAYSDLLMKGNENSAIRYGDSLIDDQYKPGDDLTDGQFDYFLANPPFGVDWKRQQSAIKREHEKEGKNGRFGAGLPRVNDGALLFLQHMISKFMPYEPIQKQFGSRLAIVFNGSPLFTGGAGSGESDVRKWLIEETDMLEAIVALPEQMFYNTGIGTYIWIVTNRKEPQRQGKIQLIDARSEKFYIPMRRSLGDKRRKIGGTEDGEPDQIGDIVRLYGKFEENEFSKIFDNADFGYNRVPIERPLRLLYQMDI</sequence>
<evidence type="ECO:0000313" key="10">
    <source>
        <dbReference type="Proteomes" id="UP000050509"/>
    </source>
</evidence>
<dbReference type="AlphaFoldDB" id="A0A0P9D9K9"/>
<dbReference type="GO" id="GO:0032259">
    <property type="term" value="P:methylation"/>
    <property type="evidence" value="ECO:0007669"/>
    <property type="project" value="UniProtKB-KW"/>
</dbReference>
<dbReference type="InterPro" id="IPR029063">
    <property type="entry name" value="SAM-dependent_MTases_sf"/>
</dbReference>
<evidence type="ECO:0000259" key="8">
    <source>
        <dbReference type="Pfam" id="PF12161"/>
    </source>
</evidence>
<dbReference type="GO" id="GO:0008170">
    <property type="term" value="F:N-methyltransferase activity"/>
    <property type="evidence" value="ECO:0007669"/>
    <property type="project" value="InterPro"/>
</dbReference>
<evidence type="ECO:0000259" key="7">
    <source>
        <dbReference type="Pfam" id="PF02384"/>
    </source>
</evidence>
<dbReference type="PANTHER" id="PTHR42933:SF3">
    <property type="entry name" value="TYPE I RESTRICTION ENZYME MJAVIII METHYLASE SUBUNIT"/>
    <property type="match status" value="1"/>
</dbReference>
<dbReference type="GO" id="GO:0003677">
    <property type="term" value="F:DNA binding"/>
    <property type="evidence" value="ECO:0007669"/>
    <property type="project" value="InterPro"/>
</dbReference>
<dbReference type="Pfam" id="PF12161">
    <property type="entry name" value="HsdM_N"/>
    <property type="match status" value="1"/>
</dbReference>
<dbReference type="Proteomes" id="UP000050509">
    <property type="component" value="Unassembled WGS sequence"/>
</dbReference>
<dbReference type="Gene3D" id="3.40.50.150">
    <property type="entry name" value="Vaccinia Virus protein VP39"/>
    <property type="match status" value="1"/>
</dbReference>
<dbReference type="EMBL" id="LJCR01000624">
    <property type="protein sequence ID" value="KPV52206.1"/>
    <property type="molecule type" value="Genomic_DNA"/>
</dbReference>
<dbReference type="GO" id="GO:0009007">
    <property type="term" value="F:site-specific DNA-methyltransferase (adenine-specific) activity"/>
    <property type="evidence" value="ECO:0007669"/>
    <property type="project" value="UniProtKB-EC"/>
</dbReference>
<dbReference type="InterPro" id="IPR003356">
    <property type="entry name" value="DNA_methylase_A-5"/>
</dbReference>
<feature type="non-terminal residue" evidence="9">
    <location>
        <position position="502"/>
    </location>
</feature>
<dbReference type="Pfam" id="PF02384">
    <property type="entry name" value="N6_Mtase"/>
    <property type="match status" value="1"/>
</dbReference>
<dbReference type="PANTHER" id="PTHR42933">
    <property type="entry name" value="SLR6095 PROTEIN"/>
    <property type="match status" value="1"/>
</dbReference>
<proteinExistence type="predicted"/>
<name>A0A0P9D9K9_9CHLR</name>
<keyword evidence="10" id="KW-1185">Reference proteome</keyword>
<evidence type="ECO:0000256" key="4">
    <source>
        <dbReference type="ARBA" id="ARBA00022691"/>
    </source>
</evidence>
<feature type="domain" description="DNA methylase adenine-specific" evidence="7">
    <location>
        <begin position="156"/>
        <end position="433"/>
    </location>
</feature>
<dbReference type="EC" id="2.1.1.72" evidence="1"/>
<dbReference type="PRINTS" id="PR00507">
    <property type="entry name" value="N12N6MTFRASE"/>
</dbReference>
<evidence type="ECO:0000256" key="2">
    <source>
        <dbReference type="ARBA" id="ARBA00022603"/>
    </source>
</evidence>
<comment type="catalytic activity">
    <reaction evidence="6">
        <text>a 2'-deoxyadenosine in DNA + S-adenosyl-L-methionine = an N(6)-methyl-2'-deoxyadenosine in DNA + S-adenosyl-L-homocysteine + H(+)</text>
        <dbReference type="Rhea" id="RHEA:15197"/>
        <dbReference type="Rhea" id="RHEA-COMP:12418"/>
        <dbReference type="Rhea" id="RHEA-COMP:12419"/>
        <dbReference type="ChEBI" id="CHEBI:15378"/>
        <dbReference type="ChEBI" id="CHEBI:57856"/>
        <dbReference type="ChEBI" id="CHEBI:59789"/>
        <dbReference type="ChEBI" id="CHEBI:90615"/>
        <dbReference type="ChEBI" id="CHEBI:90616"/>
        <dbReference type="EC" id="2.1.1.72"/>
    </reaction>
</comment>
<keyword evidence="2 9" id="KW-0489">Methyltransferase</keyword>
<feature type="domain" description="N6 adenine-specific DNA methyltransferase N-terminal" evidence="8">
    <location>
        <begin position="7"/>
        <end position="141"/>
    </location>
</feature>
<keyword evidence="3 9" id="KW-0808">Transferase</keyword>
<evidence type="ECO:0000256" key="6">
    <source>
        <dbReference type="ARBA" id="ARBA00047942"/>
    </source>
</evidence>
<evidence type="ECO:0000313" key="9">
    <source>
        <dbReference type="EMBL" id="KPV52206.1"/>
    </source>
</evidence>
<reference evidence="9 10" key="1">
    <citation type="submission" date="2015-09" db="EMBL/GenBank/DDBJ databases">
        <title>Draft genome sequence of Kouleothrix aurantiaca JCM 19913.</title>
        <authorList>
            <person name="Hemp J."/>
        </authorList>
    </citation>
    <scope>NUCLEOTIDE SEQUENCE [LARGE SCALE GENOMIC DNA]</scope>
    <source>
        <strain evidence="9 10">COM-B</strain>
    </source>
</reference>
<dbReference type="InterPro" id="IPR051537">
    <property type="entry name" value="DNA_Adenine_Mtase"/>
</dbReference>